<dbReference type="InterPro" id="IPR011990">
    <property type="entry name" value="TPR-like_helical_dom_sf"/>
</dbReference>
<sequence>NAQSCRGSRQPAMDLLRLSRLFSGPRPLGLSVLQHLDLVGSTRWTGGREGPERLRAAFCGSSSPLPLGSGNQKEMSSLCSDSSKLSTVAPQEEAEEESFGSLSGKFSSRRIFHKSTAQLYNLQLKEQGGEEEELEPRPWRGRRNTQYWYFFQCKRLIKEGKVLQVWRQMLSLGIKPSRHGYNLLLEAARDCGLGDPEVASRLLLTSQEENILLPPPKGRHMAGRKVQAKTVHGVSLRHVEALERQLFLEPSQKLEGPPALPEARVTSRTQPEVETTAEPGHTVALTPLAPKPTHLELEVSLLSLGTLSPAVVSFGTVATPADRLALMGGLEGFLGKMTEHGLQPDIKTLTLLAEVVEPGSAAESSLLSVLDRHRVEADVTFFNTLIRKKSKLGDLEGAKVRGLSTRGSPSL</sequence>
<feature type="non-terminal residue" evidence="2">
    <location>
        <position position="411"/>
    </location>
</feature>
<dbReference type="PANTHER" id="PTHR24014:SF6">
    <property type="entry name" value="PENTATRICOPEPTIDE REPEAT-CONTAINING PROTEIN 1, MITOCHONDRIAL"/>
    <property type="match status" value="1"/>
</dbReference>
<evidence type="ECO:0000256" key="1">
    <source>
        <dbReference type="SAM" id="MobiDB-lite"/>
    </source>
</evidence>
<dbReference type="AlphaFoldDB" id="Q6A032"/>
<reference evidence="2" key="1">
    <citation type="journal article" date="2004" name="DNA Res.">
        <title>Prediction of the coding sequences of mouse homologues of KIAA gene: IV. The complete nucleotide sequences of 500 mouse KIAA-homologous cDNAs identified by screening of terminal sequences of cDNA clones randomly sampled from size-fractionated libraries.</title>
        <authorList>
            <person name="Okazaki N."/>
            <person name="Kikuno R."/>
            <person name="Ohara R."/>
            <person name="Inamoto S."/>
            <person name="Koseki H."/>
            <person name="Hiraoka S."/>
            <person name="Saga Y."/>
            <person name="Seino S."/>
            <person name="Nishimura M."/>
            <person name="Kaisho T."/>
            <person name="Hoshino K."/>
            <person name="Kitamura H."/>
            <person name="Nagase T."/>
            <person name="Ohara O."/>
            <person name="Koga H."/>
        </authorList>
    </citation>
    <scope>NUCLEOTIDE SEQUENCE</scope>
    <source>
        <tissue evidence="2">Fetal brain</tissue>
    </source>
</reference>
<feature type="region of interest" description="Disordered" evidence="1">
    <location>
        <begin position="252"/>
        <end position="277"/>
    </location>
</feature>
<feature type="non-terminal residue" evidence="2">
    <location>
        <position position="1"/>
    </location>
</feature>
<name>Q6A032_MOUSE</name>
<proteinExistence type="predicted"/>
<organism evidence="2">
    <name type="scientific">Mus musculus</name>
    <name type="common">Mouse</name>
    <dbReference type="NCBI Taxonomy" id="10090"/>
    <lineage>
        <taxon>Eukaryota</taxon>
        <taxon>Metazoa</taxon>
        <taxon>Chordata</taxon>
        <taxon>Craniata</taxon>
        <taxon>Vertebrata</taxon>
        <taxon>Euteleostomi</taxon>
        <taxon>Mammalia</taxon>
        <taxon>Eutheria</taxon>
        <taxon>Euarchontoglires</taxon>
        <taxon>Glires</taxon>
        <taxon>Rodentia</taxon>
        <taxon>Myomorpha</taxon>
        <taxon>Muroidea</taxon>
        <taxon>Muridae</taxon>
        <taxon>Murinae</taxon>
        <taxon>Mus</taxon>
        <taxon>Mus</taxon>
    </lineage>
</organism>
<dbReference type="Gene3D" id="1.25.40.10">
    <property type="entry name" value="Tetratricopeptide repeat domain"/>
    <property type="match status" value="1"/>
</dbReference>
<accession>Q6A032</accession>
<evidence type="ECO:0000313" key="2">
    <source>
        <dbReference type="EMBL" id="BAD32264.1"/>
    </source>
</evidence>
<gene>
    <name evidence="2" type="primary">mKIAA0632</name>
</gene>
<dbReference type="PeptideAtlas" id="Q6A032"/>
<dbReference type="PANTHER" id="PTHR24014">
    <property type="entry name" value="2-OXOGLUTARATE AND IRON-DEPENDENT OXYGENASE DOMAIN-CONTAINING PROTEIN 2"/>
    <property type="match status" value="1"/>
</dbReference>
<protein>
    <submittedName>
        <fullName evidence="2">MKIAA0632 protein</fullName>
    </submittedName>
</protein>
<dbReference type="EMBL" id="AK172986">
    <property type="protein sequence ID" value="BAD32264.1"/>
    <property type="molecule type" value="Transcribed_RNA"/>
</dbReference>